<feature type="compositionally biased region" description="Polar residues" evidence="1">
    <location>
        <begin position="73"/>
        <end position="91"/>
    </location>
</feature>
<feature type="compositionally biased region" description="Pro residues" evidence="1">
    <location>
        <begin position="33"/>
        <end position="50"/>
    </location>
</feature>
<accession>A0A146LVL3</accession>
<feature type="region of interest" description="Disordered" evidence="1">
    <location>
        <begin position="1"/>
        <end position="152"/>
    </location>
</feature>
<feature type="compositionally biased region" description="Polar residues" evidence="1">
    <location>
        <begin position="129"/>
        <end position="138"/>
    </location>
</feature>
<dbReference type="AlphaFoldDB" id="A0A146LVL3"/>
<feature type="compositionally biased region" description="Low complexity" evidence="1">
    <location>
        <begin position="92"/>
        <end position="103"/>
    </location>
</feature>
<feature type="non-terminal residue" evidence="2">
    <location>
        <position position="152"/>
    </location>
</feature>
<name>A0A146LVL3_LYGHE</name>
<proteinExistence type="predicted"/>
<organism evidence="2">
    <name type="scientific">Lygus hesperus</name>
    <name type="common">Western plant bug</name>
    <dbReference type="NCBI Taxonomy" id="30085"/>
    <lineage>
        <taxon>Eukaryota</taxon>
        <taxon>Metazoa</taxon>
        <taxon>Ecdysozoa</taxon>
        <taxon>Arthropoda</taxon>
        <taxon>Hexapoda</taxon>
        <taxon>Insecta</taxon>
        <taxon>Pterygota</taxon>
        <taxon>Neoptera</taxon>
        <taxon>Paraneoptera</taxon>
        <taxon>Hemiptera</taxon>
        <taxon>Heteroptera</taxon>
        <taxon>Panheteroptera</taxon>
        <taxon>Cimicomorpha</taxon>
        <taxon>Miridae</taxon>
        <taxon>Mirini</taxon>
        <taxon>Lygus</taxon>
    </lineage>
</organism>
<feature type="non-terminal residue" evidence="2">
    <location>
        <position position="1"/>
    </location>
</feature>
<evidence type="ECO:0000256" key="1">
    <source>
        <dbReference type="SAM" id="MobiDB-lite"/>
    </source>
</evidence>
<feature type="compositionally biased region" description="Polar residues" evidence="1">
    <location>
        <begin position="1"/>
        <end position="23"/>
    </location>
</feature>
<gene>
    <name evidence="2" type="ORF">g.6999</name>
</gene>
<sequence length="152" mass="16307">PIQANPIPTYNNFNTSLPNNSVNQPWQPLAQMAPPPQPFSPPPVSQPARPPSVGSAHGGLSSRGKYVVDPSVLSGNTQYGSRNQFNTNAYTPQNIPQQNMVPQNMPPSPAPSAQTQPLIPNLPPMPNASFHNPHNNVDQAEPAIPTFFPPPP</sequence>
<evidence type="ECO:0000313" key="2">
    <source>
        <dbReference type="EMBL" id="JAQ10390.1"/>
    </source>
</evidence>
<reference evidence="2" key="1">
    <citation type="journal article" date="2016" name="Gigascience">
        <title>De novo construction of an expanded transcriptome assembly for the western tarnished plant bug, Lygus hesperus.</title>
        <authorList>
            <person name="Tassone E.E."/>
            <person name="Geib S.M."/>
            <person name="Hall B."/>
            <person name="Fabrick J.A."/>
            <person name="Brent C.S."/>
            <person name="Hull J.J."/>
        </authorList>
    </citation>
    <scope>NUCLEOTIDE SEQUENCE</scope>
</reference>
<dbReference type="EMBL" id="GDHC01008239">
    <property type="protein sequence ID" value="JAQ10390.1"/>
    <property type="molecule type" value="Transcribed_RNA"/>
</dbReference>
<protein>
    <submittedName>
        <fullName evidence="2">Uncharacterized protein</fullName>
    </submittedName>
</protein>